<dbReference type="GO" id="GO:0000729">
    <property type="term" value="P:DNA double-strand break processing"/>
    <property type="evidence" value="ECO:0007669"/>
    <property type="project" value="TreeGrafter"/>
</dbReference>
<evidence type="ECO:0000313" key="3">
    <source>
        <dbReference type="Proteomes" id="UP000007755"/>
    </source>
</evidence>
<evidence type="ECO:0000313" key="2">
    <source>
        <dbReference type="EMBL" id="EGI67232.1"/>
    </source>
</evidence>
<dbReference type="Proteomes" id="UP000007755">
    <property type="component" value="Unassembled WGS sequence"/>
</dbReference>
<dbReference type="GO" id="GO:0042800">
    <property type="term" value="F:histone H3K4 methyltransferase activity"/>
    <property type="evidence" value="ECO:0007669"/>
    <property type="project" value="TreeGrafter"/>
</dbReference>
<dbReference type="GO" id="GO:0015074">
    <property type="term" value="P:DNA integration"/>
    <property type="evidence" value="ECO:0007669"/>
    <property type="project" value="TreeGrafter"/>
</dbReference>
<dbReference type="PANTHER" id="PTHR46060:SF2">
    <property type="entry name" value="HISTONE-LYSINE N-METHYLTRANSFERASE SETMAR"/>
    <property type="match status" value="1"/>
</dbReference>
<dbReference type="eggNOG" id="ENOG502T31E">
    <property type="taxonomic scope" value="Eukaryota"/>
</dbReference>
<dbReference type="GO" id="GO:0044547">
    <property type="term" value="F:DNA topoisomerase binding"/>
    <property type="evidence" value="ECO:0007669"/>
    <property type="project" value="TreeGrafter"/>
</dbReference>
<dbReference type="InterPro" id="IPR041426">
    <property type="entry name" value="Mos1_HTH"/>
</dbReference>
<name>F4WEW1_ACREC</name>
<dbReference type="Gene3D" id="1.10.10.10">
    <property type="entry name" value="Winged helix-like DNA-binding domain superfamily/Winged helix DNA-binding domain"/>
    <property type="match status" value="1"/>
</dbReference>
<sequence length="130" mass="15201">MSSFVPTNYDLRTALVFCYHLKKTAAESHRMLVEAYMLVNMLLVKQCFEWFKKFKSGDFDVRNEERGKPPKKFTDNELQALLDEDDTQTQQELADQLNVTQKTISIRLKAMGKIQKVGKWKTARKSKNHL</sequence>
<organism evidence="3">
    <name type="scientific">Acromyrmex echinatior</name>
    <name type="common">Panamanian leafcutter ant</name>
    <name type="synonym">Acromyrmex octospinosus echinatior</name>
    <dbReference type="NCBI Taxonomy" id="103372"/>
    <lineage>
        <taxon>Eukaryota</taxon>
        <taxon>Metazoa</taxon>
        <taxon>Ecdysozoa</taxon>
        <taxon>Arthropoda</taxon>
        <taxon>Hexapoda</taxon>
        <taxon>Insecta</taxon>
        <taxon>Pterygota</taxon>
        <taxon>Neoptera</taxon>
        <taxon>Endopterygota</taxon>
        <taxon>Hymenoptera</taxon>
        <taxon>Apocrita</taxon>
        <taxon>Aculeata</taxon>
        <taxon>Formicoidea</taxon>
        <taxon>Formicidae</taxon>
        <taxon>Myrmicinae</taxon>
        <taxon>Acromyrmex</taxon>
    </lineage>
</organism>
<dbReference type="Pfam" id="PF17906">
    <property type="entry name" value="HTH_48"/>
    <property type="match status" value="1"/>
</dbReference>
<dbReference type="AlphaFoldDB" id="F4WEW1"/>
<reference evidence="2" key="1">
    <citation type="submission" date="2011-02" db="EMBL/GenBank/DDBJ databases">
        <title>The genome of the leaf-cutting ant Acromyrmex echinatior suggests key adaptations to social evolution and fungus farming.</title>
        <authorList>
            <person name="Nygaard S."/>
            <person name="Zhang G."/>
        </authorList>
    </citation>
    <scope>NUCLEOTIDE SEQUENCE</scope>
</reference>
<proteinExistence type="predicted"/>
<dbReference type="GO" id="GO:0003690">
    <property type="term" value="F:double-stranded DNA binding"/>
    <property type="evidence" value="ECO:0007669"/>
    <property type="project" value="TreeGrafter"/>
</dbReference>
<dbReference type="GO" id="GO:0005634">
    <property type="term" value="C:nucleus"/>
    <property type="evidence" value="ECO:0007669"/>
    <property type="project" value="TreeGrafter"/>
</dbReference>
<dbReference type="SUPFAM" id="SSF46785">
    <property type="entry name" value="Winged helix' DNA-binding domain"/>
    <property type="match status" value="1"/>
</dbReference>
<dbReference type="GO" id="GO:0046975">
    <property type="term" value="F:histone H3K36 methyltransferase activity"/>
    <property type="evidence" value="ECO:0007669"/>
    <property type="project" value="TreeGrafter"/>
</dbReference>
<dbReference type="GO" id="GO:0000793">
    <property type="term" value="C:condensed chromosome"/>
    <property type="evidence" value="ECO:0007669"/>
    <property type="project" value="TreeGrafter"/>
</dbReference>
<dbReference type="GO" id="GO:0000014">
    <property type="term" value="F:single-stranded DNA endodeoxyribonuclease activity"/>
    <property type="evidence" value="ECO:0007669"/>
    <property type="project" value="TreeGrafter"/>
</dbReference>
<evidence type="ECO:0000259" key="1">
    <source>
        <dbReference type="Pfam" id="PF17906"/>
    </source>
</evidence>
<dbReference type="InterPro" id="IPR036388">
    <property type="entry name" value="WH-like_DNA-bd_sf"/>
</dbReference>
<dbReference type="InParanoid" id="F4WEW1"/>
<dbReference type="Gene3D" id="1.10.10.1450">
    <property type="match status" value="1"/>
</dbReference>
<protein>
    <submittedName>
        <fullName evidence="2">Mariner Mos1 transposase</fullName>
    </submittedName>
</protein>
<keyword evidence="3" id="KW-1185">Reference proteome</keyword>
<feature type="domain" description="Mos1 transposase HTH" evidence="1">
    <location>
        <begin position="10"/>
        <end position="58"/>
    </location>
</feature>
<accession>F4WEW1</accession>
<dbReference type="PANTHER" id="PTHR46060">
    <property type="entry name" value="MARINER MOS1 TRANSPOSASE-LIKE PROTEIN"/>
    <property type="match status" value="1"/>
</dbReference>
<dbReference type="GO" id="GO:0006303">
    <property type="term" value="P:double-strand break repair via nonhomologous end joining"/>
    <property type="evidence" value="ECO:0007669"/>
    <property type="project" value="TreeGrafter"/>
</dbReference>
<dbReference type="GO" id="GO:0044774">
    <property type="term" value="P:mitotic DNA integrity checkpoint signaling"/>
    <property type="evidence" value="ECO:0007669"/>
    <property type="project" value="TreeGrafter"/>
</dbReference>
<dbReference type="InterPro" id="IPR052709">
    <property type="entry name" value="Transposase-MT_Hybrid"/>
</dbReference>
<dbReference type="GO" id="GO:0003697">
    <property type="term" value="F:single-stranded DNA binding"/>
    <property type="evidence" value="ECO:0007669"/>
    <property type="project" value="TreeGrafter"/>
</dbReference>
<gene>
    <name evidence="2" type="ORF">G5I_04161</name>
</gene>
<dbReference type="EMBL" id="GL888112">
    <property type="protein sequence ID" value="EGI67232.1"/>
    <property type="molecule type" value="Genomic_DNA"/>
</dbReference>
<dbReference type="GO" id="GO:0031297">
    <property type="term" value="P:replication fork processing"/>
    <property type="evidence" value="ECO:0007669"/>
    <property type="project" value="TreeGrafter"/>
</dbReference>
<dbReference type="GO" id="GO:0035861">
    <property type="term" value="C:site of double-strand break"/>
    <property type="evidence" value="ECO:0007669"/>
    <property type="project" value="TreeGrafter"/>
</dbReference>
<dbReference type="InterPro" id="IPR036390">
    <property type="entry name" value="WH_DNA-bd_sf"/>
</dbReference>